<keyword evidence="2" id="KW-1185">Reference proteome</keyword>
<accession>A0A061FPD4</accession>
<reference evidence="1 2" key="1">
    <citation type="journal article" date="2013" name="Genome Biol.">
        <title>The genome sequence of the most widely cultivated cacao type and its use to identify candidate genes regulating pod color.</title>
        <authorList>
            <person name="Motamayor J.C."/>
            <person name="Mockaitis K."/>
            <person name="Schmutz J."/>
            <person name="Haiminen N."/>
            <person name="Iii D.L."/>
            <person name="Cornejo O."/>
            <person name="Findley S.D."/>
            <person name="Zheng P."/>
            <person name="Utro F."/>
            <person name="Royaert S."/>
            <person name="Saski C."/>
            <person name="Jenkins J."/>
            <person name="Podicheti R."/>
            <person name="Zhao M."/>
            <person name="Scheffler B.E."/>
            <person name="Stack J.C."/>
            <person name="Feltus F.A."/>
            <person name="Mustiga G.M."/>
            <person name="Amores F."/>
            <person name="Phillips W."/>
            <person name="Marelli J.P."/>
            <person name="May G.D."/>
            <person name="Shapiro H."/>
            <person name="Ma J."/>
            <person name="Bustamante C.D."/>
            <person name="Schnell R.J."/>
            <person name="Main D."/>
            <person name="Gilbert D."/>
            <person name="Parida L."/>
            <person name="Kuhn D.N."/>
        </authorList>
    </citation>
    <scope>NUCLEOTIDE SEQUENCE [LARGE SCALE GENOMIC DNA]</scope>
    <source>
        <strain evidence="2">cv. Matina 1-6</strain>
    </source>
</reference>
<dbReference type="Proteomes" id="UP000026915">
    <property type="component" value="Chromosome 8"/>
</dbReference>
<name>A0A061FPD4_THECC</name>
<gene>
    <name evidence="1" type="ORF">TCM_035194</name>
</gene>
<evidence type="ECO:0000313" key="2">
    <source>
        <dbReference type="Proteomes" id="UP000026915"/>
    </source>
</evidence>
<dbReference type="EMBL" id="CM001886">
    <property type="protein sequence ID" value="EOY16394.1"/>
    <property type="molecule type" value="Genomic_DNA"/>
</dbReference>
<evidence type="ECO:0000313" key="1">
    <source>
        <dbReference type="EMBL" id="EOY16394.1"/>
    </source>
</evidence>
<dbReference type="InParanoid" id="A0A061FPD4"/>
<protein>
    <submittedName>
        <fullName evidence="1">Uncharacterized protein</fullName>
    </submittedName>
</protein>
<dbReference type="AlphaFoldDB" id="A0A061FPD4"/>
<dbReference type="HOGENOM" id="CLU_2610875_0_0_1"/>
<proteinExistence type="predicted"/>
<sequence>MEPQQEADNICQGNNVEKMQFGGIGQGGFAKEDEMVGWDMMIVMGLGRITWDASILIEFVGTPNPTLVPGNQSCNPLEM</sequence>
<dbReference type="Gramene" id="EOY16394">
    <property type="protein sequence ID" value="EOY16394"/>
    <property type="gene ID" value="TCM_035194"/>
</dbReference>
<organism evidence="1 2">
    <name type="scientific">Theobroma cacao</name>
    <name type="common">Cacao</name>
    <name type="synonym">Cocoa</name>
    <dbReference type="NCBI Taxonomy" id="3641"/>
    <lineage>
        <taxon>Eukaryota</taxon>
        <taxon>Viridiplantae</taxon>
        <taxon>Streptophyta</taxon>
        <taxon>Embryophyta</taxon>
        <taxon>Tracheophyta</taxon>
        <taxon>Spermatophyta</taxon>
        <taxon>Magnoliopsida</taxon>
        <taxon>eudicotyledons</taxon>
        <taxon>Gunneridae</taxon>
        <taxon>Pentapetalae</taxon>
        <taxon>rosids</taxon>
        <taxon>malvids</taxon>
        <taxon>Malvales</taxon>
        <taxon>Malvaceae</taxon>
        <taxon>Byttnerioideae</taxon>
        <taxon>Theobroma</taxon>
    </lineage>
</organism>